<keyword evidence="4" id="KW-1185">Reference proteome</keyword>
<dbReference type="Pfam" id="PF13439">
    <property type="entry name" value="Glyco_transf_4"/>
    <property type="match status" value="1"/>
</dbReference>
<dbReference type="InterPro" id="IPR050194">
    <property type="entry name" value="Glycosyltransferase_grp1"/>
</dbReference>
<protein>
    <submittedName>
        <fullName evidence="3">Mannosyltransferase</fullName>
    </submittedName>
</protein>
<keyword evidence="3" id="KW-0808">Transferase</keyword>
<dbReference type="Gene3D" id="3.40.50.2000">
    <property type="entry name" value="Glycogen Phosphorylase B"/>
    <property type="match status" value="2"/>
</dbReference>
<dbReference type="InterPro" id="IPR028098">
    <property type="entry name" value="Glyco_trans_4-like_N"/>
</dbReference>
<keyword evidence="3" id="KW-0328">Glycosyltransferase</keyword>
<evidence type="ECO:0000259" key="2">
    <source>
        <dbReference type="Pfam" id="PF13439"/>
    </source>
</evidence>
<dbReference type="AlphaFoldDB" id="A0A917B5N8"/>
<dbReference type="Pfam" id="PF00534">
    <property type="entry name" value="Glycos_transf_1"/>
    <property type="match status" value="1"/>
</dbReference>
<reference evidence="3" key="2">
    <citation type="submission" date="2020-09" db="EMBL/GenBank/DDBJ databases">
        <authorList>
            <person name="Sun Q."/>
            <person name="Zhou Y."/>
        </authorList>
    </citation>
    <scope>NUCLEOTIDE SEQUENCE</scope>
    <source>
        <strain evidence="3">CGMCC 1.12153</strain>
    </source>
</reference>
<dbReference type="Proteomes" id="UP000660110">
    <property type="component" value="Unassembled WGS sequence"/>
</dbReference>
<accession>A0A917B5N8</accession>
<evidence type="ECO:0000313" key="4">
    <source>
        <dbReference type="Proteomes" id="UP000660110"/>
    </source>
</evidence>
<dbReference type="EMBL" id="BMEL01000003">
    <property type="protein sequence ID" value="GGF25886.1"/>
    <property type="molecule type" value="Genomic_DNA"/>
</dbReference>
<dbReference type="PANTHER" id="PTHR45947">
    <property type="entry name" value="SULFOQUINOVOSYL TRANSFERASE SQD2"/>
    <property type="match status" value="1"/>
</dbReference>
<reference evidence="3" key="1">
    <citation type="journal article" date="2014" name="Int. J. Syst. Evol. Microbiol.">
        <title>Complete genome sequence of Corynebacterium casei LMG S-19264T (=DSM 44701T), isolated from a smear-ripened cheese.</title>
        <authorList>
            <consortium name="US DOE Joint Genome Institute (JGI-PGF)"/>
            <person name="Walter F."/>
            <person name="Albersmeier A."/>
            <person name="Kalinowski J."/>
            <person name="Ruckert C."/>
        </authorList>
    </citation>
    <scope>NUCLEOTIDE SEQUENCE</scope>
    <source>
        <strain evidence="3">CGMCC 1.12153</strain>
    </source>
</reference>
<sequence>MNVLLLTDKLIMGGAEIYFCKLENYLSHNEAAFFAAAGQGELEQQIKNKDRFLPLSRRDHIKNLRDLRKMILKNDIHVIHANSLRMVLYAISLQSMMKGHRFHIIYTKHNVTRLEQRNKILFNSLLNKHVDRILTVSEFEKNNLEKLGVEEAKVRTVYNGVDLNQFVYSTKKRTSTFNVGILARLSEEKNHDLFMDIANHFRNDSHFQFHMAGDGPEKERIRNRILSEGLNNVNMMGGVSKPETFIKEMDVLLLTSKREIFPMVILEAMASGTPIIAIDRGGISEAVIDRSTGFLIKQHDVVEYSQRIKELEENDLLREQICWNARKSAEKNFSLESMVEETLEEYFNCYGIERRRTKIEA</sequence>
<dbReference type="SUPFAM" id="SSF53756">
    <property type="entry name" value="UDP-Glycosyltransferase/glycogen phosphorylase"/>
    <property type="match status" value="1"/>
</dbReference>
<evidence type="ECO:0000259" key="1">
    <source>
        <dbReference type="Pfam" id="PF00534"/>
    </source>
</evidence>
<dbReference type="GO" id="GO:0016757">
    <property type="term" value="F:glycosyltransferase activity"/>
    <property type="evidence" value="ECO:0007669"/>
    <property type="project" value="UniProtKB-KW"/>
</dbReference>
<name>A0A917B5N8_HALAA</name>
<gene>
    <name evidence="3" type="ORF">GCM10010954_26040</name>
</gene>
<dbReference type="PANTHER" id="PTHR45947:SF3">
    <property type="entry name" value="SULFOQUINOVOSYL TRANSFERASE SQD2"/>
    <property type="match status" value="1"/>
</dbReference>
<comment type="caution">
    <text evidence="3">The sequence shown here is derived from an EMBL/GenBank/DDBJ whole genome shotgun (WGS) entry which is preliminary data.</text>
</comment>
<evidence type="ECO:0000313" key="3">
    <source>
        <dbReference type="EMBL" id="GGF25886.1"/>
    </source>
</evidence>
<dbReference type="InterPro" id="IPR001296">
    <property type="entry name" value="Glyco_trans_1"/>
</dbReference>
<dbReference type="CDD" id="cd03819">
    <property type="entry name" value="GT4_WavL-like"/>
    <property type="match status" value="1"/>
</dbReference>
<organism evidence="3 4">
    <name type="scientific">Halobacillus andaensis</name>
    <dbReference type="NCBI Taxonomy" id="1176239"/>
    <lineage>
        <taxon>Bacteria</taxon>
        <taxon>Bacillati</taxon>
        <taxon>Bacillota</taxon>
        <taxon>Bacilli</taxon>
        <taxon>Bacillales</taxon>
        <taxon>Bacillaceae</taxon>
        <taxon>Halobacillus</taxon>
    </lineage>
</organism>
<feature type="domain" description="Glycosyltransferase subfamily 4-like N-terminal" evidence="2">
    <location>
        <begin position="12"/>
        <end position="164"/>
    </location>
</feature>
<feature type="domain" description="Glycosyl transferase family 1" evidence="1">
    <location>
        <begin position="177"/>
        <end position="327"/>
    </location>
</feature>
<dbReference type="RefSeq" id="WP_188377942.1">
    <property type="nucleotide sequence ID" value="NZ_BMEL01000003.1"/>
</dbReference>
<proteinExistence type="predicted"/>